<evidence type="ECO:0000313" key="1">
    <source>
        <dbReference type="EMBL" id="OGB85390.1"/>
    </source>
</evidence>
<evidence type="ECO:0000313" key="2">
    <source>
        <dbReference type="Proteomes" id="UP000179010"/>
    </source>
</evidence>
<organism evidence="1 2">
    <name type="scientific">candidate division Kazan bacterium RIFCSPLOWO2_01_FULL_48_13</name>
    <dbReference type="NCBI Taxonomy" id="1798539"/>
    <lineage>
        <taxon>Bacteria</taxon>
        <taxon>Bacteria division Kazan-3B-28</taxon>
    </lineage>
</organism>
<comment type="caution">
    <text evidence="1">The sequence shown here is derived from an EMBL/GenBank/DDBJ whole genome shotgun (WGS) entry which is preliminary data.</text>
</comment>
<reference evidence="1 2" key="1">
    <citation type="journal article" date="2016" name="Nat. Commun.">
        <title>Thousands of microbial genomes shed light on interconnected biogeochemical processes in an aquifer system.</title>
        <authorList>
            <person name="Anantharaman K."/>
            <person name="Brown C.T."/>
            <person name="Hug L.A."/>
            <person name="Sharon I."/>
            <person name="Castelle C.J."/>
            <person name="Probst A.J."/>
            <person name="Thomas B.C."/>
            <person name="Singh A."/>
            <person name="Wilkins M.J."/>
            <person name="Karaoz U."/>
            <person name="Brodie E.L."/>
            <person name="Williams K.H."/>
            <person name="Hubbard S.S."/>
            <person name="Banfield J.F."/>
        </authorList>
    </citation>
    <scope>NUCLEOTIDE SEQUENCE [LARGE SCALE GENOMIC DNA]</scope>
</reference>
<name>A0A1F4PP69_UNCK3</name>
<dbReference type="EMBL" id="METE01000004">
    <property type="protein sequence ID" value="OGB85390.1"/>
    <property type="molecule type" value="Genomic_DNA"/>
</dbReference>
<dbReference type="Proteomes" id="UP000179010">
    <property type="component" value="Unassembled WGS sequence"/>
</dbReference>
<dbReference type="AlphaFoldDB" id="A0A1F4PP69"/>
<sequence>MASVSSALTILLEWLLIGFADIVKLIRDGKRTTEQLEPLKTAVQAVINGKEFQVVFPEVSSSPALDDAAAQLVAWQKLYQDQFGLTCDFSSLVIPKRRKGFGRLIVVAQGITNEQVFQQCKKHFPCWKYTDRDLDVAVPTNDRTPKNGAYAIWVRDTVEADVVHKNRSANYLKKQRISGITLLERLLLELKYFLETGKHLDIQNWTLCSGSRRDGGGVPRVRWRGGGLRVAWCGPDGADDSLRTREVVS</sequence>
<protein>
    <submittedName>
        <fullName evidence="1">Uncharacterized protein</fullName>
    </submittedName>
</protein>
<accession>A0A1F4PP69</accession>
<proteinExistence type="predicted"/>
<gene>
    <name evidence="1" type="ORF">A2994_02065</name>
</gene>